<dbReference type="AlphaFoldDB" id="A0A388MDJ7"/>
<name>A0A388MDJ7_CHABU</name>
<evidence type="ECO:0000256" key="1">
    <source>
        <dbReference type="SAM" id="MobiDB-lite"/>
    </source>
</evidence>
<evidence type="ECO:0008006" key="4">
    <source>
        <dbReference type="Google" id="ProtNLM"/>
    </source>
</evidence>
<protein>
    <recommendedName>
        <fullName evidence="4">Myb-like domain-containing protein</fullName>
    </recommendedName>
</protein>
<evidence type="ECO:0000313" key="2">
    <source>
        <dbReference type="EMBL" id="GBG92636.1"/>
    </source>
</evidence>
<comment type="caution">
    <text evidence="2">The sequence shown here is derived from an EMBL/GenBank/DDBJ whole genome shotgun (WGS) entry which is preliminary data.</text>
</comment>
<gene>
    <name evidence="2" type="ORF">CBR_g56580</name>
</gene>
<proteinExistence type="predicted"/>
<feature type="region of interest" description="Disordered" evidence="1">
    <location>
        <begin position="123"/>
        <end position="184"/>
    </location>
</feature>
<dbReference type="Proteomes" id="UP000265515">
    <property type="component" value="Unassembled WGS sequence"/>
</dbReference>
<sequence>MEERINNLALSKEGAEANAELWKAEALRPGNKRGSIAIETPIPQARSRLKGTPHQITGVPGPSTVRTESRINPDLKEIVDRHNMEVNLLKEMCLKDVNGRIEAEKKVEKLKAEMLRLAMGQRQKGTNLKSRMDEAAGLSDNDSSSEEYYIPAAPLPTQQLSTSPSRELVRNAHSTPGGFSSLLSDEPALVGRAYNVRGTPHLARDGVERALSNLVASGMKHIDLEQPPIDMEEPQSGQQEPVPSDEEDDSQKRASSDGKGSGGKRCQQASWDRNQITVLVEAKREKAAVIAAGGHDFNSPKLMWPPIADAMKQATGREVKKWDSCKKKWRQLTGSYREIRDFMLKSGAPSCWTMSAAERKHPKIGDVPFEGCSAS</sequence>
<accession>A0A388MDJ7</accession>
<dbReference type="EMBL" id="BFEA01001101">
    <property type="protein sequence ID" value="GBG92636.1"/>
    <property type="molecule type" value="Genomic_DNA"/>
</dbReference>
<evidence type="ECO:0000313" key="3">
    <source>
        <dbReference type="Proteomes" id="UP000265515"/>
    </source>
</evidence>
<feature type="compositionally biased region" description="Polar residues" evidence="1">
    <location>
        <begin position="172"/>
        <end position="183"/>
    </location>
</feature>
<feature type="region of interest" description="Disordered" evidence="1">
    <location>
        <begin position="226"/>
        <end position="270"/>
    </location>
</feature>
<organism evidence="2 3">
    <name type="scientific">Chara braunii</name>
    <name type="common">Braun's stonewort</name>
    <dbReference type="NCBI Taxonomy" id="69332"/>
    <lineage>
        <taxon>Eukaryota</taxon>
        <taxon>Viridiplantae</taxon>
        <taxon>Streptophyta</taxon>
        <taxon>Charophyceae</taxon>
        <taxon>Charales</taxon>
        <taxon>Characeae</taxon>
        <taxon>Chara</taxon>
    </lineage>
</organism>
<keyword evidence="3" id="KW-1185">Reference proteome</keyword>
<reference evidence="2 3" key="1">
    <citation type="journal article" date="2018" name="Cell">
        <title>The Chara Genome: Secondary Complexity and Implications for Plant Terrestrialization.</title>
        <authorList>
            <person name="Nishiyama T."/>
            <person name="Sakayama H."/>
            <person name="Vries J.D."/>
            <person name="Buschmann H."/>
            <person name="Saint-Marcoux D."/>
            <person name="Ullrich K.K."/>
            <person name="Haas F.B."/>
            <person name="Vanderstraeten L."/>
            <person name="Becker D."/>
            <person name="Lang D."/>
            <person name="Vosolsobe S."/>
            <person name="Rombauts S."/>
            <person name="Wilhelmsson P.K.I."/>
            <person name="Janitza P."/>
            <person name="Kern R."/>
            <person name="Heyl A."/>
            <person name="Rumpler F."/>
            <person name="Villalobos L.I.A.C."/>
            <person name="Clay J.M."/>
            <person name="Skokan R."/>
            <person name="Toyoda A."/>
            <person name="Suzuki Y."/>
            <person name="Kagoshima H."/>
            <person name="Schijlen E."/>
            <person name="Tajeshwar N."/>
            <person name="Catarino B."/>
            <person name="Hetherington A.J."/>
            <person name="Saltykova A."/>
            <person name="Bonnot C."/>
            <person name="Breuninger H."/>
            <person name="Symeonidi A."/>
            <person name="Radhakrishnan G.V."/>
            <person name="Van Nieuwerburgh F."/>
            <person name="Deforce D."/>
            <person name="Chang C."/>
            <person name="Karol K.G."/>
            <person name="Hedrich R."/>
            <person name="Ulvskov P."/>
            <person name="Glockner G."/>
            <person name="Delwiche C.F."/>
            <person name="Petrasek J."/>
            <person name="Van de Peer Y."/>
            <person name="Friml J."/>
            <person name="Beilby M."/>
            <person name="Dolan L."/>
            <person name="Kohara Y."/>
            <person name="Sugano S."/>
            <person name="Fujiyama A."/>
            <person name="Delaux P.-M."/>
            <person name="Quint M."/>
            <person name="TheiBen G."/>
            <person name="Hagemann M."/>
            <person name="Harholt J."/>
            <person name="Dunand C."/>
            <person name="Zachgo S."/>
            <person name="Langdale J."/>
            <person name="Maumus F."/>
            <person name="Straeten D.V.D."/>
            <person name="Gould S.B."/>
            <person name="Rensing S.A."/>
        </authorList>
    </citation>
    <scope>NUCLEOTIDE SEQUENCE [LARGE SCALE GENOMIC DNA]</scope>
    <source>
        <strain evidence="2 3">S276</strain>
    </source>
</reference>
<feature type="compositionally biased region" description="Polar residues" evidence="1">
    <location>
        <begin position="156"/>
        <end position="165"/>
    </location>
</feature>
<dbReference type="Gramene" id="GBG92636">
    <property type="protein sequence ID" value="GBG92636"/>
    <property type="gene ID" value="CBR_g56580"/>
</dbReference>